<sequence>FSWADFARKLNAKIAQNQAVEKHHEHQWPPHLPSQHPIVQPKSERSSSLAHSKSNMFTVPWTPSKSIDLLTHISTLNIRSGRNGGLVSACRALDLSIVACRRGRQQVSAKATWHCVTGTIIPPTLNWRSSVFWPQRGDVPTHHGSGKIYYCVSAYIPPSDDTHAARPKGFQFILLGNLNINLDAPRDTSQGRRLLRSSVTRGDCPA</sequence>
<feature type="non-terminal residue" evidence="2">
    <location>
        <position position="1"/>
    </location>
</feature>
<name>K0RZK9_THAOC</name>
<keyword evidence="3" id="KW-1185">Reference proteome</keyword>
<feature type="region of interest" description="Disordered" evidence="1">
    <location>
        <begin position="19"/>
        <end position="49"/>
    </location>
</feature>
<dbReference type="EMBL" id="AGNL01040498">
    <property type="protein sequence ID" value="EJK52067.1"/>
    <property type="molecule type" value="Genomic_DNA"/>
</dbReference>
<comment type="caution">
    <text evidence="2">The sequence shown here is derived from an EMBL/GenBank/DDBJ whole genome shotgun (WGS) entry which is preliminary data.</text>
</comment>
<protein>
    <submittedName>
        <fullName evidence="2">Uncharacterized protein</fullName>
    </submittedName>
</protein>
<evidence type="ECO:0000313" key="3">
    <source>
        <dbReference type="Proteomes" id="UP000266841"/>
    </source>
</evidence>
<reference evidence="2 3" key="1">
    <citation type="journal article" date="2012" name="Genome Biol.">
        <title>Genome and low-iron response of an oceanic diatom adapted to chronic iron limitation.</title>
        <authorList>
            <person name="Lommer M."/>
            <person name="Specht M."/>
            <person name="Roy A.S."/>
            <person name="Kraemer L."/>
            <person name="Andreson R."/>
            <person name="Gutowska M.A."/>
            <person name="Wolf J."/>
            <person name="Bergner S.V."/>
            <person name="Schilhabel M.B."/>
            <person name="Klostermeier U.C."/>
            <person name="Beiko R.G."/>
            <person name="Rosenstiel P."/>
            <person name="Hippler M."/>
            <person name="Laroche J."/>
        </authorList>
    </citation>
    <scope>NUCLEOTIDE SEQUENCE [LARGE SCALE GENOMIC DNA]</scope>
    <source>
        <strain evidence="2 3">CCMP1005</strain>
    </source>
</reference>
<evidence type="ECO:0000313" key="2">
    <source>
        <dbReference type="EMBL" id="EJK52067.1"/>
    </source>
</evidence>
<dbReference type="Proteomes" id="UP000266841">
    <property type="component" value="Unassembled WGS sequence"/>
</dbReference>
<accession>K0RZK9</accession>
<proteinExistence type="predicted"/>
<evidence type="ECO:0000256" key="1">
    <source>
        <dbReference type="SAM" id="MobiDB-lite"/>
    </source>
</evidence>
<organism evidence="2 3">
    <name type="scientific">Thalassiosira oceanica</name>
    <name type="common">Marine diatom</name>
    <dbReference type="NCBI Taxonomy" id="159749"/>
    <lineage>
        <taxon>Eukaryota</taxon>
        <taxon>Sar</taxon>
        <taxon>Stramenopiles</taxon>
        <taxon>Ochrophyta</taxon>
        <taxon>Bacillariophyta</taxon>
        <taxon>Coscinodiscophyceae</taxon>
        <taxon>Thalassiosirophycidae</taxon>
        <taxon>Thalassiosirales</taxon>
        <taxon>Thalassiosiraceae</taxon>
        <taxon>Thalassiosira</taxon>
    </lineage>
</organism>
<dbReference type="AlphaFoldDB" id="K0RZK9"/>
<gene>
    <name evidence="2" type="ORF">THAOC_28703</name>
</gene>